<dbReference type="Pfam" id="PF00147">
    <property type="entry name" value="Fibrinogen_C"/>
    <property type="match status" value="1"/>
</dbReference>
<dbReference type="PROSITE" id="PS00514">
    <property type="entry name" value="FIBRINOGEN_C_1"/>
    <property type="match status" value="1"/>
</dbReference>
<evidence type="ECO:0000259" key="3">
    <source>
        <dbReference type="PROSITE" id="PS51406"/>
    </source>
</evidence>
<dbReference type="Gene3D" id="3.90.215.10">
    <property type="entry name" value="Gamma Fibrinogen, chain A, domain 1"/>
    <property type="match status" value="1"/>
</dbReference>
<dbReference type="NCBIfam" id="NF040941">
    <property type="entry name" value="GGGWT_bact"/>
    <property type="match status" value="1"/>
</dbReference>
<gene>
    <name evidence="4" type="ORF">CVLEPA_LOCUS29197</name>
</gene>
<feature type="region of interest" description="Disordered" evidence="2">
    <location>
        <begin position="97"/>
        <end position="136"/>
    </location>
</feature>
<comment type="caution">
    <text evidence="4">The sequence shown here is derived from an EMBL/GenBank/DDBJ whole genome shotgun (WGS) entry which is preliminary data.</text>
</comment>
<proteinExistence type="predicted"/>
<feature type="domain" description="Fibrinogen C-terminal" evidence="3">
    <location>
        <begin position="157"/>
        <end position="374"/>
    </location>
</feature>
<name>A0ABP0GYH3_CLALP</name>
<evidence type="ECO:0000313" key="5">
    <source>
        <dbReference type="Proteomes" id="UP001642483"/>
    </source>
</evidence>
<dbReference type="PANTHER" id="PTHR19143:SF458">
    <property type="entry name" value="FIBRINOGEN C-TERMINAL DOMAIN-CONTAINING PROTEIN-RELATED"/>
    <property type="match status" value="1"/>
</dbReference>
<accession>A0ABP0GYH3</accession>
<protein>
    <recommendedName>
        <fullName evidence="3">Fibrinogen C-terminal domain-containing protein</fullName>
    </recommendedName>
</protein>
<keyword evidence="5" id="KW-1185">Reference proteome</keyword>
<dbReference type="InterPro" id="IPR014716">
    <property type="entry name" value="Fibrinogen_a/b/g_C_1"/>
</dbReference>
<sequence length="374" mass="41429">MTCGGDDVTEREPVGPVGKKCPHGDPGIQGIKAAKAEPGESDSWMKVVGSSPGNCQDIMNNGEVFSRVFSMIISGRLVKVYCDKDTDGGASREVTLTCGGDDVTERGPAGPAGKKGPHGDPGIQGIKGAKGEPGENDGWMEAVENSMERIDALERNDQEKFKPKNCRDIMNNGEVFSGVYSLNISGRLVKVYCDMDTDGGGWMVFQRRIDGNLDFYKTWEFYRRGFGDINKEFWFGLKNLHTITSSGNYELRVDIQDFDYNWAFAKYSSFSVGSEDTNYILSVSGYSGNAGDALAEHNNKAFTTKDEDHDTNNAVNCAVHYHGAWWYKRCHQSNLNGQYLRGGVDDCNGMRWRGSFGRTNCYSLKMVEMKMRPT</sequence>
<dbReference type="InterPro" id="IPR020837">
    <property type="entry name" value="Fibrinogen_CS"/>
</dbReference>
<dbReference type="Gene3D" id="1.20.5.320">
    <property type="entry name" value="6-Phosphogluconate Dehydrogenase, domain 3"/>
    <property type="match status" value="1"/>
</dbReference>
<dbReference type="Proteomes" id="UP001642483">
    <property type="component" value="Unassembled WGS sequence"/>
</dbReference>
<evidence type="ECO:0000313" key="4">
    <source>
        <dbReference type="EMBL" id="CAK8696001.1"/>
    </source>
</evidence>
<dbReference type="PANTHER" id="PTHR19143">
    <property type="entry name" value="FIBRINOGEN/TENASCIN/ANGIOPOEITIN"/>
    <property type="match status" value="1"/>
</dbReference>
<keyword evidence="1" id="KW-1015">Disulfide bond</keyword>
<feature type="region of interest" description="Disordered" evidence="2">
    <location>
        <begin position="1"/>
        <end position="28"/>
    </location>
</feature>
<evidence type="ECO:0000256" key="2">
    <source>
        <dbReference type="SAM" id="MobiDB-lite"/>
    </source>
</evidence>
<evidence type="ECO:0000256" key="1">
    <source>
        <dbReference type="ARBA" id="ARBA00023157"/>
    </source>
</evidence>
<reference evidence="4 5" key="1">
    <citation type="submission" date="2024-02" db="EMBL/GenBank/DDBJ databases">
        <authorList>
            <person name="Daric V."/>
            <person name="Darras S."/>
        </authorList>
    </citation>
    <scope>NUCLEOTIDE SEQUENCE [LARGE SCALE GENOMIC DNA]</scope>
</reference>
<dbReference type="SMART" id="SM00186">
    <property type="entry name" value="FBG"/>
    <property type="match status" value="1"/>
</dbReference>
<dbReference type="InterPro" id="IPR002181">
    <property type="entry name" value="Fibrinogen_a/b/g_C_dom"/>
</dbReference>
<dbReference type="SUPFAM" id="SSF56496">
    <property type="entry name" value="Fibrinogen C-terminal domain-like"/>
    <property type="match status" value="1"/>
</dbReference>
<dbReference type="InterPro" id="IPR050373">
    <property type="entry name" value="Fibrinogen_C-term_domain"/>
</dbReference>
<dbReference type="EMBL" id="CAWYQH010000152">
    <property type="protein sequence ID" value="CAK8696001.1"/>
    <property type="molecule type" value="Genomic_DNA"/>
</dbReference>
<dbReference type="PROSITE" id="PS51406">
    <property type="entry name" value="FIBRINOGEN_C_2"/>
    <property type="match status" value="1"/>
</dbReference>
<organism evidence="4 5">
    <name type="scientific">Clavelina lepadiformis</name>
    <name type="common">Light-bulb sea squirt</name>
    <name type="synonym">Ascidia lepadiformis</name>
    <dbReference type="NCBI Taxonomy" id="159417"/>
    <lineage>
        <taxon>Eukaryota</taxon>
        <taxon>Metazoa</taxon>
        <taxon>Chordata</taxon>
        <taxon>Tunicata</taxon>
        <taxon>Ascidiacea</taxon>
        <taxon>Aplousobranchia</taxon>
        <taxon>Clavelinidae</taxon>
        <taxon>Clavelina</taxon>
    </lineage>
</organism>
<dbReference type="InterPro" id="IPR036056">
    <property type="entry name" value="Fibrinogen-like_C"/>
</dbReference>
<dbReference type="CDD" id="cd00087">
    <property type="entry name" value="FReD"/>
    <property type="match status" value="1"/>
</dbReference>